<dbReference type="OrthoDB" id="268576at2759"/>
<comment type="caution">
    <text evidence="6">The sequence shown here is derived from an EMBL/GenBank/DDBJ whole genome shotgun (WGS) entry which is preliminary data.</text>
</comment>
<dbReference type="InterPro" id="IPR014722">
    <property type="entry name" value="Rib_uL2_dom2"/>
</dbReference>
<dbReference type="PANTHER" id="PTHR13691:SF73">
    <property type="entry name" value="LARGE RIBOSOMAL SUBUNIT PROTEIN UL2M"/>
    <property type="match status" value="1"/>
</dbReference>
<dbReference type="AlphaFoldDB" id="A0A2G8LRE6"/>
<gene>
    <name evidence="6" type="ORF">BSL78_00245</name>
</gene>
<dbReference type="GO" id="GO:0005762">
    <property type="term" value="C:mitochondrial large ribosomal subunit"/>
    <property type="evidence" value="ECO:0007669"/>
    <property type="project" value="TreeGrafter"/>
</dbReference>
<sequence length="363" mass="40511">MKWLQATRRKVRETETITRPRETETITRSIIVLSLLVKIETEEMALQGVRLLFQKLTITRSVPKIVENARGLSVLSSTVQKHGIYNGRLPIVCSASKQKAISSRYQEVHSSAVFQMPGVVKPWQLTKYTIRPIPMRRDGGRDPLTGRITYKRRGGGHKRNFRMIDWHRIGPADGPPYEEKVLAILYDPNRSARIALVAGGNKKRYILATMNMQEGDIIKTSAKIGRMTVIANEGDAYPVGAYPIGALVHNLERIPGEGSRLAHAAGTCAQILRKAGGQVILQLPSKRQISVSEKCMATFGRLSNEEHNKRILGKAGRSRWLGIRPKSGLYQKKGGWAGRKIKPLPPMKIYLDPKAKGTRIADV</sequence>
<name>A0A2G8LRE6_STIJA</name>
<dbReference type="InterPro" id="IPR002171">
    <property type="entry name" value="Ribosomal_uL2"/>
</dbReference>
<dbReference type="Proteomes" id="UP000230750">
    <property type="component" value="Unassembled WGS sequence"/>
</dbReference>
<dbReference type="SMART" id="SM01382">
    <property type="entry name" value="Ribosomal_L2_C"/>
    <property type="match status" value="1"/>
</dbReference>
<accession>A0A2G8LRE6</accession>
<dbReference type="GO" id="GO:0003735">
    <property type="term" value="F:structural constituent of ribosome"/>
    <property type="evidence" value="ECO:0007669"/>
    <property type="project" value="InterPro"/>
</dbReference>
<protein>
    <submittedName>
        <fullName evidence="6">Putative 39S ribosomal protein L2, mitochondrial</fullName>
    </submittedName>
</protein>
<reference evidence="6 7" key="1">
    <citation type="journal article" date="2017" name="PLoS Biol.">
        <title>The sea cucumber genome provides insights into morphological evolution and visceral regeneration.</title>
        <authorList>
            <person name="Zhang X."/>
            <person name="Sun L."/>
            <person name="Yuan J."/>
            <person name="Sun Y."/>
            <person name="Gao Y."/>
            <person name="Zhang L."/>
            <person name="Li S."/>
            <person name="Dai H."/>
            <person name="Hamel J.F."/>
            <person name="Liu C."/>
            <person name="Yu Y."/>
            <person name="Liu S."/>
            <person name="Lin W."/>
            <person name="Guo K."/>
            <person name="Jin S."/>
            <person name="Xu P."/>
            <person name="Storey K.B."/>
            <person name="Huan P."/>
            <person name="Zhang T."/>
            <person name="Zhou Y."/>
            <person name="Zhang J."/>
            <person name="Lin C."/>
            <person name="Li X."/>
            <person name="Xing L."/>
            <person name="Huo D."/>
            <person name="Sun M."/>
            <person name="Wang L."/>
            <person name="Mercier A."/>
            <person name="Li F."/>
            <person name="Yang H."/>
            <person name="Xiang J."/>
        </authorList>
    </citation>
    <scope>NUCLEOTIDE SEQUENCE [LARGE SCALE GENOMIC DNA]</scope>
    <source>
        <strain evidence="6">Shaxun</strain>
        <tissue evidence="6">Muscle</tissue>
    </source>
</reference>
<evidence type="ECO:0000259" key="5">
    <source>
        <dbReference type="SMART" id="SM01383"/>
    </source>
</evidence>
<evidence type="ECO:0000313" key="6">
    <source>
        <dbReference type="EMBL" id="PIK62794.1"/>
    </source>
</evidence>
<dbReference type="SUPFAM" id="SSF50104">
    <property type="entry name" value="Translation proteins SH3-like domain"/>
    <property type="match status" value="1"/>
</dbReference>
<evidence type="ECO:0000313" key="7">
    <source>
        <dbReference type="Proteomes" id="UP000230750"/>
    </source>
</evidence>
<evidence type="ECO:0000256" key="1">
    <source>
        <dbReference type="ARBA" id="ARBA00005636"/>
    </source>
</evidence>
<dbReference type="Pfam" id="PF00181">
    <property type="entry name" value="Ribosomal_L2_N"/>
    <property type="match status" value="1"/>
</dbReference>
<feature type="domain" description="Large ribosomal subunit protein uL2 RNA-binding" evidence="5">
    <location>
        <begin position="140"/>
        <end position="220"/>
    </location>
</feature>
<keyword evidence="3" id="KW-0687">Ribonucleoprotein</keyword>
<keyword evidence="2 6" id="KW-0689">Ribosomal protein</keyword>
<dbReference type="Gene3D" id="2.40.50.140">
    <property type="entry name" value="Nucleic acid-binding proteins"/>
    <property type="match status" value="1"/>
</dbReference>
<keyword evidence="7" id="KW-1185">Reference proteome</keyword>
<dbReference type="Gene3D" id="2.30.30.30">
    <property type="match status" value="1"/>
</dbReference>
<evidence type="ECO:0000256" key="3">
    <source>
        <dbReference type="ARBA" id="ARBA00023274"/>
    </source>
</evidence>
<evidence type="ECO:0000256" key="2">
    <source>
        <dbReference type="ARBA" id="ARBA00022980"/>
    </source>
</evidence>
<dbReference type="STRING" id="307972.A0A2G8LRE6"/>
<evidence type="ECO:0000259" key="4">
    <source>
        <dbReference type="SMART" id="SM01382"/>
    </source>
</evidence>
<dbReference type="SMART" id="SM01383">
    <property type="entry name" value="Ribosomal_L2"/>
    <property type="match status" value="1"/>
</dbReference>
<dbReference type="FunFam" id="2.40.50.140:FF:000157">
    <property type="entry name" value="39S ribosomal protein L2, mitochondrial"/>
    <property type="match status" value="1"/>
</dbReference>
<feature type="domain" description="Large ribosomal subunit protein uL2 C-terminal" evidence="4">
    <location>
        <begin position="231"/>
        <end position="350"/>
    </location>
</feature>
<dbReference type="Pfam" id="PF03947">
    <property type="entry name" value="Ribosomal_L2_C"/>
    <property type="match status" value="1"/>
</dbReference>
<dbReference type="GO" id="GO:0003723">
    <property type="term" value="F:RNA binding"/>
    <property type="evidence" value="ECO:0007669"/>
    <property type="project" value="TreeGrafter"/>
</dbReference>
<dbReference type="SUPFAM" id="SSF50249">
    <property type="entry name" value="Nucleic acid-binding proteins"/>
    <property type="match status" value="1"/>
</dbReference>
<comment type="similarity">
    <text evidence="1">Belongs to the universal ribosomal protein uL2 family.</text>
</comment>
<dbReference type="GO" id="GO:0032543">
    <property type="term" value="P:mitochondrial translation"/>
    <property type="evidence" value="ECO:0007669"/>
    <property type="project" value="TreeGrafter"/>
</dbReference>
<dbReference type="InterPro" id="IPR022669">
    <property type="entry name" value="Ribosomal_uL2_C"/>
</dbReference>
<organism evidence="6 7">
    <name type="scientific">Stichopus japonicus</name>
    <name type="common">Sea cucumber</name>
    <dbReference type="NCBI Taxonomy" id="307972"/>
    <lineage>
        <taxon>Eukaryota</taxon>
        <taxon>Metazoa</taxon>
        <taxon>Echinodermata</taxon>
        <taxon>Eleutherozoa</taxon>
        <taxon>Echinozoa</taxon>
        <taxon>Holothuroidea</taxon>
        <taxon>Aspidochirotacea</taxon>
        <taxon>Aspidochirotida</taxon>
        <taxon>Stichopodidae</taxon>
        <taxon>Apostichopus</taxon>
    </lineage>
</organism>
<dbReference type="InterPro" id="IPR008991">
    <property type="entry name" value="Translation_prot_SH3-like_sf"/>
</dbReference>
<proteinExistence type="inferred from homology"/>
<dbReference type="InterPro" id="IPR012340">
    <property type="entry name" value="NA-bd_OB-fold"/>
</dbReference>
<dbReference type="InterPro" id="IPR022666">
    <property type="entry name" value="Ribosomal_uL2_RNA-bd_dom"/>
</dbReference>
<dbReference type="EMBL" id="MRZV01000005">
    <property type="protein sequence ID" value="PIK62794.1"/>
    <property type="molecule type" value="Genomic_DNA"/>
</dbReference>
<dbReference type="PANTHER" id="PTHR13691">
    <property type="entry name" value="RIBOSOMAL PROTEIN L2"/>
    <property type="match status" value="1"/>
</dbReference>